<evidence type="ECO:0000256" key="5">
    <source>
        <dbReference type="SAM" id="SignalP"/>
    </source>
</evidence>
<dbReference type="AlphaFoldDB" id="A0A0C3BU77"/>
<dbReference type="Pfam" id="PF01764">
    <property type="entry name" value="Lipase_3"/>
    <property type="match status" value="1"/>
</dbReference>
<dbReference type="HOGENOM" id="CLU_032957_9_1_1"/>
<name>A0A0C3BU77_HEBCY</name>
<evidence type="ECO:0000256" key="2">
    <source>
        <dbReference type="ARBA" id="ARBA00043996"/>
    </source>
</evidence>
<evidence type="ECO:0000259" key="6">
    <source>
        <dbReference type="Pfam" id="PF01764"/>
    </source>
</evidence>
<dbReference type="Proteomes" id="UP000053424">
    <property type="component" value="Unassembled WGS sequence"/>
</dbReference>
<keyword evidence="8" id="KW-1185">Reference proteome</keyword>
<evidence type="ECO:0000256" key="4">
    <source>
        <dbReference type="ARBA" id="ARBA00048461"/>
    </source>
</evidence>
<protein>
    <recommendedName>
        <fullName evidence="6">Fungal lipase-type domain-containing protein</fullName>
    </recommendedName>
</protein>
<keyword evidence="1" id="KW-1015">Disulfide bond</keyword>
<dbReference type="InterPro" id="IPR051218">
    <property type="entry name" value="Sec_MonoDiacylglyc_Lipase"/>
</dbReference>
<dbReference type="SUPFAM" id="SSF53474">
    <property type="entry name" value="alpha/beta-Hydrolases"/>
    <property type="match status" value="1"/>
</dbReference>
<dbReference type="CDD" id="cd00519">
    <property type="entry name" value="Lipase_3"/>
    <property type="match status" value="1"/>
</dbReference>
<comment type="catalytic activity">
    <reaction evidence="3">
        <text>a diacylglycerol + H2O = a monoacylglycerol + a fatty acid + H(+)</text>
        <dbReference type="Rhea" id="RHEA:32731"/>
        <dbReference type="ChEBI" id="CHEBI:15377"/>
        <dbReference type="ChEBI" id="CHEBI:15378"/>
        <dbReference type="ChEBI" id="CHEBI:17408"/>
        <dbReference type="ChEBI" id="CHEBI:18035"/>
        <dbReference type="ChEBI" id="CHEBI:28868"/>
    </reaction>
</comment>
<keyword evidence="5" id="KW-0732">Signal</keyword>
<evidence type="ECO:0000256" key="1">
    <source>
        <dbReference type="ARBA" id="ARBA00023157"/>
    </source>
</evidence>
<sequence>MRFLELYLSLAALAAKSNAAPTLLGRSVTPLSASDLASLAPFTQFSRAAYCPTNKLRSWSCGQACTANSDFQPTLVGGDGNAVQTFFIGFSPSQNSVIVAHQGTDPTQLLSDLTDIDILMVNLDPKLFPGVSSSVHVHQGFRNEHAVTAPTILKEVKRLMLLKNTKKVALTGHSLGGALAELDSLFLTLNLPSSTSIKVVTYGVPRVGNASFAQLIDAKVPNFRRINNKDDIVPILPGRFLGFSHPHGEVHMLSPGNAVSCPGDDDATDARCEIKSVPNILEGNILDHLGPYEGISIGTIFCT</sequence>
<accession>A0A0C3BU77</accession>
<feature type="chain" id="PRO_5002175809" description="Fungal lipase-type domain-containing protein" evidence="5">
    <location>
        <begin position="20"/>
        <end position="303"/>
    </location>
</feature>
<dbReference type="PANTHER" id="PTHR45856:SF25">
    <property type="entry name" value="FUNGAL LIPASE-LIKE DOMAIN-CONTAINING PROTEIN"/>
    <property type="match status" value="1"/>
</dbReference>
<comment type="similarity">
    <text evidence="2">Belongs to the AB hydrolase superfamily. Lipase family. Class 3 subfamily.</text>
</comment>
<evidence type="ECO:0000313" key="8">
    <source>
        <dbReference type="Proteomes" id="UP000053424"/>
    </source>
</evidence>
<dbReference type="InterPro" id="IPR029058">
    <property type="entry name" value="AB_hydrolase_fold"/>
</dbReference>
<evidence type="ECO:0000256" key="3">
    <source>
        <dbReference type="ARBA" id="ARBA00047591"/>
    </source>
</evidence>
<dbReference type="OrthoDB" id="426718at2759"/>
<dbReference type="GO" id="GO:0006629">
    <property type="term" value="P:lipid metabolic process"/>
    <property type="evidence" value="ECO:0007669"/>
    <property type="project" value="InterPro"/>
</dbReference>
<organism evidence="7 8">
    <name type="scientific">Hebeloma cylindrosporum</name>
    <dbReference type="NCBI Taxonomy" id="76867"/>
    <lineage>
        <taxon>Eukaryota</taxon>
        <taxon>Fungi</taxon>
        <taxon>Dikarya</taxon>
        <taxon>Basidiomycota</taxon>
        <taxon>Agaricomycotina</taxon>
        <taxon>Agaricomycetes</taxon>
        <taxon>Agaricomycetidae</taxon>
        <taxon>Agaricales</taxon>
        <taxon>Agaricineae</taxon>
        <taxon>Hymenogastraceae</taxon>
        <taxon>Hebeloma</taxon>
    </lineage>
</organism>
<dbReference type="PANTHER" id="PTHR45856">
    <property type="entry name" value="ALPHA/BETA-HYDROLASES SUPERFAMILY PROTEIN"/>
    <property type="match status" value="1"/>
</dbReference>
<dbReference type="Gene3D" id="3.40.50.1820">
    <property type="entry name" value="alpha/beta hydrolase"/>
    <property type="match status" value="1"/>
</dbReference>
<dbReference type="STRING" id="686832.A0A0C3BU77"/>
<proteinExistence type="inferred from homology"/>
<dbReference type="EMBL" id="KN831783">
    <property type="protein sequence ID" value="KIM40235.1"/>
    <property type="molecule type" value="Genomic_DNA"/>
</dbReference>
<reference evidence="8" key="2">
    <citation type="submission" date="2015-01" db="EMBL/GenBank/DDBJ databases">
        <title>Evolutionary Origins and Diversification of the Mycorrhizal Mutualists.</title>
        <authorList>
            <consortium name="DOE Joint Genome Institute"/>
            <consortium name="Mycorrhizal Genomics Consortium"/>
            <person name="Kohler A."/>
            <person name="Kuo A."/>
            <person name="Nagy L.G."/>
            <person name="Floudas D."/>
            <person name="Copeland A."/>
            <person name="Barry K.W."/>
            <person name="Cichocki N."/>
            <person name="Veneault-Fourrey C."/>
            <person name="LaButti K."/>
            <person name="Lindquist E.A."/>
            <person name="Lipzen A."/>
            <person name="Lundell T."/>
            <person name="Morin E."/>
            <person name="Murat C."/>
            <person name="Riley R."/>
            <person name="Ohm R."/>
            <person name="Sun H."/>
            <person name="Tunlid A."/>
            <person name="Henrissat B."/>
            <person name="Grigoriev I.V."/>
            <person name="Hibbett D.S."/>
            <person name="Martin F."/>
        </authorList>
    </citation>
    <scope>NUCLEOTIDE SEQUENCE [LARGE SCALE GENOMIC DNA]</scope>
    <source>
        <strain evidence="8">h7</strain>
    </source>
</reference>
<comment type="catalytic activity">
    <reaction evidence="4">
        <text>a monoacylglycerol + H2O = glycerol + a fatty acid + H(+)</text>
        <dbReference type="Rhea" id="RHEA:15245"/>
        <dbReference type="ChEBI" id="CHEBI:15377"/>
        <dbReference type="ChEBI" id="CHEBI:15378"/>
        <dbReference type="ChEBI" id="CHEBI:17408"/>
        <dbReference type="ChEBI" id="CHEBI:17754"/>
        <dbReference type="ChEBI" id="CHEBI:28868"/>
    </reaction>
</comment>
<gene>
    <name evidence="7" type="ORF">M413DRAFT_19420</name>
</gene>
<dbReference type="InterPro" id="IPR002921">
    <property type="entry name" value="Fungal_lipase-type"/>
</dbReference>
<feature type="domain" description="Fungal lipase-type" evidence="6">
    <location>
        <begin position="99"/>
        <end position="239"/>
    </location>
</feature>
<evidence type="ECO:0000313" key="7">
    <source>
        <dbReference type="EMBL" id="KIM40235.1"/>
    </source>
</evidence>
<reference evidence="7 8" key="1">
    <citation type="submission" date="2014-04" db="EMBL/GenBank/DDBJ databases">
        <authorList>
            <consortium name="DOE Joint Genome Institute"/>
            <person name="Kuo A."/>
            <person name="Gay G."/>
            <person name="Dore J."/>
            <person name="Kohler A."/>
            <person name="Nagy L.G."/>
            <person name="Floudas D."/>
            <person name="Copeland A."/>
            <person name="Barry K.W."/>
            <person name="Cichocki N."/>
            <person name="Veneault-Fourrey C."/>
            <person name="LaButti K."/>
            <person name="Lindquist E.A."/>
            <person name="Lipzen A."/>
            <person name="Lundell T."/>
            <person name="Morin E."/>
            <person name="Murat C."/>
            <person name="Sun H."/>
            <person name="Tunlid A."/>
            <person name="Henrissat B."/>
            <person name="Grigoriev I.V."/>
            <person name="Hibbett D.S."/>
            <person name="Martin F."/>
            <person name="Nordberg H.P."/>
            <person name="Cantor M.N."/>
            <person name="Hua S.X."/>
        </authorList>
    </citation>
    <scope>NUCLEOTIDE SEQUENCE [LARGE SCALE GENOMIC DNA]</scope>
    <source>
        <strain evidence="8">h7</strain>
    </source>
</reference>
<feature type="signal peptide" evidence="5">
    <location>
        <begin position="1"/>
        <end position="19"/>
    </location>
</feature>